<evidence type="ECO:0000256" key="2">
    <source>
        <dbReference type="ARBA" id="ARBA00022448"/>
    </source>
</evidence>
<gene>
    <name evidence="9" type="ORF">H9763_06925</name>
</gene>
<keyword evidence="5 7" id="KW-1133">Transmembrane helix</keyword>
<dbReference type="PANTHER" id="PTHR43227">
    <property type="entry name" value="BLL4140 PROTEIN"/>
    <property type="match status" value="1"/>
</dbReference>
<organism evidence="9 10">
    <name type="scientific">Candidatus Eisenbergiella merdigallinarum</name>
    <dbReference type="NCBI Taxonomy" id="2838552"/>
    <lineage>
        <taxon>Bacteria</taxon>
        <taxon>Bacillati</taxon>
        <taxon>Bacillota</taxon>
        <taxon>Clostridia</taxon>
        <taxon>Lachnospirales</taxon>
        <taxon>Lachnospiraceae</taxon>
        <taxon>Eisenbergiella</taxon>
    </lineage>
</organism>
<keyword evidence="2 7" id="KW-0813">Transport</keyword>
<feature type="domain" description="ABC transmembrane type-1" evidence="8">
    <location>
        <begin position="80"/>
        <end position="294"/>
    </location>
</feature>
<dbReference type="InterPro" id="IPR035906">
    <property type="entry name" value="MetI-like_sf"/>
</dbReference>
<comment type="subcellular location">
    <subcellularLocation>
        <location evidence="1 7">Cell membrane</location>
        <topology evidence="1 7">Multi-pass membrane protein</topology>
    </subcellularLocation>
</comment>
<dbReference type="CDD" id="cd06261">
    <property type="entry name" value="TM_PBP2"/>
    <property type="match status" value="1"/>
</dbReference>
<reference evidence="9" key="1">
    <citation type="journal article" date="2021" name="PeerJ">
        <title>Extensive microbial diversity within the chicken gut microbiome revealed by metagenomics and culture.</title>
        <authorList>
            <person name="Gilroy R."/>
            <person name="Ravi A."/>
            <person name="Getino M."/>
            <person name="Pursley I."/>
            <person name="Horton D.L."/>
            <person name="Alikhan N.F."/>
            <person name="Baker D."/>
            <person name="Gharbi K."/>
            <person name="Hall N."/>
            <person name="Watson M."/>
            <person name="Adriaenssens E.M."/>
            <person name="Foster-Nyarko E."/>
            <person name="Jarju S."/>
            <person name="Secka A."/>
            <person name="Antonio M."/>
            <person name="Oren A."/>
            <person name="Chaudhuri R.R."/>
            <person name="La Ragione R."/>
            <person name="Hildebrand F."/>
            <person name="Pallen M.J."/>
        </authorList>
    </citation>
    <scope>NUCLEOTIDE SEQUENCE</scope>
    <source>
        <strain evidence="9">USAMLcec3-2134</strain>
    </source>
</reference>
<evidence type="ECO:0000256" key="4">
    <source>
        <dbReference type="ARBA" id="ARBA00022692"/>
    </source>
</evidence>
<dbReference type="Pfam" id="PF00528">
    <property type="entry name" value="BPD_transp_1"/>
    <property type="match status" value="1"/>
</dbReference>
<keyword evidence="3" id="KW-1003">Cell membrane</keyword>
<keyword evidence="4 7" id="KW-0812">Transmembrane</keyword>
<evidence type="ECO:0000256" key="3">
    <source>
        <dbReference type="ARBA" id="ARBA00022475"/>
    </source>
</evidence>
<comment type="similarity">
    <text evidence="7">Belongs to the binding-protein-dependent transport system permease family.</text>
</comment>
<accession>A0A9D2MRE5</accession>
<feature type="transmembrane region" description="Helical" evidence="7">
    <location>
        <begin position="21"/>
        <end position="47"/>
    </location>
</feature>
<evidence type="ECO:0000313" key="10">
    <source>
        <dbReference type="Proteomes" id="UP000886883"/>
    </source>
</evidence>
<evidence type="ECO:0000256" key="6">
    <source>
        <dbReference type="ARBA" id="ARBA00023136"/>
    </source>
</evidence>
<dbReference type="GO" id="GO:0055085">
    <property type="term" value="P:transmembrane transport"/>
    <property type="evidence" value="ECO:0007669"/>
    <property type="project" value="InterPro"/>
</dbReference>
<feature type="transmembrane region" description="Helical" evidence="7">
    <location>
        <begin position="273"/>
        <end position="294"/>
    </location>
</feature>
<feature type="transmembrane region" description="Helical" evidence="7">
    <location>
        <begin position="126"/>
        <end position="146"/>
    </location>
</feature>
<evidence type="ECO:0000313" key="9">
    <source>
        <dbReference type="EMBL" id="HJB91184.1"/>
    </source>
</evidence>
<comment type="caution">
    <text evidence="9">The sequence shown here is derived from an EMBL/GenBank/DDBJ whole genome shotgun (WGS) entry which is preliminary data.</text>
</comment>
<protein>
    <submittedName>
        <fullName evidence="9">ABC transporter permease subunit</fullName>
    </submittedName>
</protein>
<dbReference type="GO" id="GO:0005886">
    <property type="term" value="C:plasma membrane"/>
    <property type="evidence" value="ECO:0007669"/>
    <property type="project" value="UniProtKB-SubCell"/>
</dbReference>
<evidence type="ECO:0000256" key="1">
    <source>
        <dbReference type="ARBA" id="ARBA00004651"/>
    </source>
</evidence>
<dbReference type="AlphaFoldDB" id="A0A9D2MRE5"/>
<feature type="transmembrane region" description="Helical" evidence="7">
    <location>
        <begin position="79"/>
        <end position="105"/>
    </location>
</feature>
<proteinExistence type="inferred from homology"/>
<reference evidence="9" key="2">
    <citation type="submission" date="2021-04" db="EMBL/GenBank/DDBJ databases">
        <authorList>
            <person name="Gilroy R."/>
        </authorList>
    </citation>
    <scope>NUCLEOTIDE SEQUENCE</scope>
    <source>
        <strain evidence="9">USAMLcec3-2134</strain>
    </source>
</reference>
<dbReference type="InterPro" id="IPR000515">
    <property type="entry name" value="MetI-like"/>
</dbReference>
<dbReference type="PROSITE" id="PS50928">
    <property type="entry name" value="ABC_TM1"/>
    <property type="match status" value="1"/>
</dbReference>
<dbReference type="PANTHER" id="PTHR43227:SF11">
    <property type="entry name" value="BLL4140 PROTEIN"/>
    <property type="match status" value="1"/>
</dbReference>
<dbReference type="Proteomes" id="UP000886883">
    <property type="component" value="Unassembled WGS sequence"/>
</dbReference>
<sequence length="307" mass="34183">MKAKTETAVRRHGLTKEEKTFHLMLLPGMVILFIFVFVPLVGSLMAFQNYIPARGLLGSEWIGLENYEFIFSLPDGRQVFFNTLIIAFAKLVLNIFVPVTFAILLNEIRVKVFKRTFQTIVYLPHFLSWVVLATVVTNMFSLGGPFNAVISLFGGEPIQFLADNRWFRTVIVGTDIWKEFGYNSVVYLAALTGIDPGLYEAASIDGAGRFKQTMHITVPALLPTVVLMTALNLGNILNAGFDQIFNLYNPIVYETADIIDTYVYRIGMVERQYSIGAAVGLLKSVISFILILGANKTAKKITGSGIF</sequence>
<keyword evidence="6 7" id="KW-0472">Membrane</keyword>
<evidence type="ECO:0000256" key="7">
    <source>
        <dbReference type="RuleBase" id="RU363032"/>
    </source>
</evidence>
<dbReference type="InterPro" id="IPR050809">
    <property type="entry name" value="UgpAE/MalFG_permease"/>
</dbReference>
<evidence type="ECO:0000256" key="5">
    <source>
        <dbReference type="ARBA" id="ARBA00022989"/>
    </source>
</evidence>
<dbReference type="SUPFAM" id="SSF161098">
    <property type="entry name" value="MetI-like"/>
    <property type="match status" value="1"/>
</dbReference>
<evidence type="ECO:0000259" key="8">
    <source>
        <dbReference type="PROSITE" id="PS50928"/>
    </source>
</evidence>
<dbReference type="Gene3D" id="1.10.3720.10">
    <property type="entry name" value="MetI-like"/>
    <property type="match status" value="1"/>
</dbReference>
<dbReference type="EMBL" id="DWXE01000024">
    <property type="protein sequence ID" value="HJB91184.1"/>
    <property type="molecule type" value="Genomic_DNA"/>
</dbReference>
<name>A0A9D2MRE5_9FIRM</name>